<dbReference type="Proteomes" id="UP000199531">
    <property type="component" value="Unassembled WGS sequence"/>
</dbReference>
<feature type="active site" description="Proton donor/acceptor" evidence="3">
    <location>
        <position position="240"/>
    </location>
</feature>
<organism evidence="5 6">
    <name type="scientific">Brachymonas denitrificans DSM 15123</name>
    <dbReference type="NCBI Taxonomy" id="1121117"/>
    <lineage>
        <taxon>Bacteria</taxon>
        <taxon>Pseudomonadati</taxon>
        <taxon>Pseudomonadota</taxon>
        <taxon>Betaproteobacteria</taxon>
        <taxon>Burkholderiales</taxon>
        <taxon>Comamonadaceae</taxon>
        <taxon>Brachymonas</taxon>
    </lineage>
</organism>
<dbReference type="Pfam" id="PF01261">
    <property type="entry name" value="AP_endonuc_2"/>
    <property type="match status" value="1"/>
</dbReference>
<dbReference type="InterPro" id="IPR036237">
    <property type="entry name" value="Xyl_isomerase-like_sf"/>
</dbReference>
<dbReference type="Gene3D" id="3.20.20.150">
    <property type="entry name" value="Divalent-metal-dependent TIM barrel enzymes"/>
    <property type="match status" value="1"/>
</dbReference>
<dbReference type="GO" id="GO:0046487">
    <property type="term" value="P:glyoxylate metabolic process"/>
    <property type="evidence" value="ECO:0007669"/>
    <property type="project" value="TreeGrafter"/>
</dbReference>
<name>A0A1H8GT31_9BURK</name>
<keyword evidence="1 2" id="KW-0413">Isomerase</keyword>
<evidence type="ECO:0000256" key="1">
    <source>
        <dbReference type="ARBA" id="ARBA00023235"/>
    </source>
</evidence>
<evidence type="ECO:0000256" key="2">
    <source>
        <dbReference type="PIRNR" id="PIRNR006241"/>
    </source>
</evidence>
<protein>
    <submittedName>
        <fullName evidence="5">Hydroxypyruvate isomerase</fullName>
    </submittedName>
</protein>
<feature type="active site" description="Proton donor/acceptor" evidence="3">
    <location>
        <position position="143"/>
    </location>
</feature>
<dbReference type="InterPro" id="IPR026040">
    <property type="entry name" value="HyI-like"/>
</dbReference>
<keyword evidence="5" id="KW-0670">Pyruvate</keyword>
<dbReference type="SUPFAM" id="SSF51658">
    <property type="entry name" value="Xylose isomerase-like"/>
    <property type="match status" value="1"/>
</dbReference>
<dbReference type="PIRSF" id="PIRSF006241">
    <property type="entry name" value="HyI"/>
    <property type="match status" value="1"/>
</dbReference>
<evidence type="ECO:0000256" key="3">
    <source>
        <dbReference type="PIRSR" id="PIRSR006241-50"/>
    </source>
</evidence>
<gene>
    <name evidence="5" type="ORF">SAMN02745977_01315</name>
</gene>
<dbReference type="OrthoDB" id="9786584at2"/>
<dbReference type="InterPro" id="IPR050417">
    <property type="entry name" value="Sugar_Epim/Isomerase"/>
</dbReference>
<reference evidence="5 6" key="1">
    <citation type="submission" date="2016-10" db="EMBL/GenBank/DDBJ databases">
        <authorList>
            <person name="de Groot N.N."/>
        </authorList>
    </citation>
    <scope>NUCLEOTIDE SEQUENCE [LARGE SCALE GENOMIC DNA]</scope>
    <source>
        <strain evidence="5 6">DSM 15123</strain>
    </source>
</reference>
<feature type="domain" description="Xylose isomerase-like TIM barrel" evidence="4">
    <location>
        <begin position="21"/>
        <end position="260"/>
    </location>
</feature>
<dbReference type="GO" id="GO:0008903">
    <property type="term" value="F:hydroxypyruvate isomerase activity"/>
    <property type="evidence" value="ECO:0007669"/>
    <property type="project" value="TreeGrafter"/>
</dbReference>
<evidence type="ECO:0000259" key="4">
    <source>
        <dbReference type="Pfam" id="PF01261"/>
    </source>
</evidence>
<dbReference type="STRING" id="1121117.SAMN02745977_01315"/>
<dbReference type="PANTHER" id="PTHR43489:SF6">
    <property type="entry name" value="HYDROXYPYRUVATE ISOMERASE-RELATED"/>
    <property type="match status" value="1"/>
</dbReference>
<comment type="similarity">
    <text evidence="2">Belongs to the hyi family.</text>
</comment>
<keyword evidence="6" id="KW-1185">Reference proteome</keyword>
<dbReference type="AlphaFoldDB" id="A0A1H8GT31"/>
<dbReference type="PANTHER" id="PTHR43489">
    <property type="entry name" value="ISOMERASE"/>
    <property type="match status" value="1"/>
</dbReference>
<accession>A0A1H8GT31</accession>
<proteinExistence type="inferred from homology"/>
<evidence type="ECO:0000313" key="5">
    <source>
        <dbReference type="EMBL" id="SEN46970.1"/>
    </source>
</evidence>
<dbReference type="InterPro" id="IPR013022">
    <property type="entry name" value="Xyl_isomerase-like_TIM-brl"/>
</dbReference>
<sequence length="270" mass="28866">MPRLCANLSLLFADLPFVDRFAAAAYAGFRAVECQFPYAVPAMELAQVLRTQDLRLELINLPAGNWEGGERGIAVLPDRVEEFRAGVGQALDYALALGVPRINCLAGIVPATLSAQEVTDTLVGNLRHAASRLAQHGLELLVEPINSFDIPGFGVSRLEQALELLGQVGADNVRVQYDLYHATRMGDDVPAMLRQHLSRIGHIQIADVPGRHEPGTGSMAYRELFALLDALGYSGQVGCEYLPLSAEAAGTQAGLAWIAAHGLSLQGDGA</sequence>
<evidence type="ECO:0000313" key="6">
    <source>
        <dbReference type="Proteomes" id="UP000199531"/>
    </source>
</evidence>
<dbReference type="FunFam" id="3.20.20.150:FF:000007">
    <property type="entry name" value="Hydroxypyruvate isomerase"/>
    <property type="match status" value="1"/>
</dbReference>
<dbReference type="EMBL" id="FOCW01000002">
    <property type="protein sequence ID" value="SEN46970.1"/>
    <property type="molecule type" value="Genomic_DNA"/>
</dbReference>